<feature type="signal peptide" evidence="1">
    <location>
        <begin position="1"/>
        <end position="26"/>
    </location>
</feature>
<dbReference type="EMBL" id="LROM01000152">
    <property type="protein sequence ID" value="OEZ91579.1"/>
    <property type="molecule type" value="Genomic_DNA"/>
</dbReference>
<name>A0A1E7W6K1_9BURK</name>
<organism evidence="2 3">
    <name type="scientific">Duganella phyllosphaerae</name>
    <dbReference type="NCBI Taxonomy" id="762836"/>
    <lineage>
        <taxon>Bacteria</taxon>
        <taxon>Pseudomonadati</taxon>
        <taxon>Pseudomonadota</taxon>
        <taxon>Betaproteobacteria</taxon>
        <taxon>Burkholderiales</taxon>
        <taxon>Oxalobacteraceae</taxon>
        <taxon>Telluria group</taxon>
        <taxon>Duganella</taxon>
    </lineage>
</organism>
<evidence type="ECO:0008006" key="4">
    <source>
        <dbReference type="Google" id="ProtNLM"/>
    </source>
</evidence>
<proteinExistence type="predicted"/>
<gene>
    <name evidence="2" type="ORF">DUPY_51920</name>
</gene>
<evidence type="ECO:0000313" key="2">
    <source>
        <dbReference type="EMBL" id="OEZ91579.1"/>
    </source>
</evidence>
<accession>A0A1E7W6K1</accession>
<evidence type="ECO:0000313" key="3">
    <source>
        <dbReference type="Proteomes" id="UP000175989"/>
    </source>
</evidence>
<dbReference type="AlphaFoldDB" id="A0A1E7W6K1"/>
<comment type="caution">
    <text evidence="2">The sequence shown here is derived from an EMBL/GenBank/DDBJ whole genome shotgun (WGS) entry which is preliminary data.</text>
</comment>
<reference evidence="3" key="1">
    <citation type="journal article" date="2016" name="Front. Microbiol.">
        <title>Molecular Keys to the Janthinobacterium and Duganella spp. Interaction with the Plant Pathogen Fusarium graminearum.</title>
        <authorList>
            <person name="Haack F.S."/>
            <person name="Poehlein A."/>
            <person name="Kroger C."/>
            <person name="Voigt C.A."/>
            <person name="Piepenbring M."/>
            <person name="Bode H.B."/>
            <person name="Daniel R."/>
            <person name="Schafer W."/>
            <person name="Streit W.R."/>
        </authorList>
    </citation>
    <scope>NUCLEOTIDE SEQUENCE [LARGE SCALE GENOMIC DNA]</scope>
    <source>
        <strain evidence="3">T54</strain>
    </source>
</reference>
<feature type="chain" id="PRO_5009206507" description="PEP-CTERM motif protein" evidence="1">
    <location>
        <begin position="27"/>
        <end position="248"/>
    </location>
</feature>
<protein>
    <recommendedName>
        <fullName evidence="4">PEP-CTERM motif protein</fullName>
    </recommendedName>
</protein>
<keyword evidence="1" id="KW-0732">Signal</keyword>
<keyword evidence="3" id="KW-1185">Reference proteome</keyword>
<dbReference type="Proteomes" id="UP000175989">
    <property type="component" value="Unassembled WGS sequence"/>
</dbReference>
<dbReference type="OrthoDB" id="8703032at2"/>
<evidence type="ECO:0000256" key="1">
    <source>
        <dbReference type="SAM" id="SignalP"/>
    </source>
</evidence>
<sequence length="248" mass="26500">MNITLQNVLKSSAFAIAIAASSVSHAAPVSAVTYNQSPVDGGFVVDDGAKFFKEPIIPGFHAQGVSLYQMTSNDSYANQFYAYCFAPAVDTIPNAIYTATFNVVVKDTVKALFETAYANSITSVGTGASTDAQIAFQLALWELHSDDGDLFNTGGMQYYTPGNDVNVEAAKALLDNIRGYKLKNLYTYTSFTGALGNQVSQEMLGASPAVSPVPEVQTWAMMGLGLGLLGVMGRRRRKGEVLGDEKFV</sequence>
<dbReference type="RefSeq" id="WP_070252042.1">
    <property type="nucleotide sequence ID" value="NZ_LROM01000152.1"/>
</dbReference>